<dbReference type="InterPro" id="IPR051120">
    <property type="entry name" value="ABC_AA/LPS_Transport"/>
</dbReference>
<evidence type="ECO:0000256" key="1">
    <source>
        <dbReference type="ARBA" id="ARBA00005417"/>
    </source>
</evidence>
<dbReference type="PANTHER" id="PTHR45772">
    <property type="entry name" value="CONSERVED COMPONENT OF ABC TRANSPORTER FOR NATURAL AMINO ACIDS-RELATED"/>
    <property type="match status" value="1"/>
</dbReference>
<dbReference type="SUPFAM" id="SSF52540">
    <property type="entry name" value="P-loop containing nucleoside triphosphate hydrolases"/>
    <property type="match status" value="1"/>
</dbReference>
<dbReference type="InterPro" id="IPR003439">
    <property type="entry name" value="ABC_transporter-like_ATP-bd"/>
</dbReference>
<dbReference type="InterPro" id="IPR017871">
    <property type="entry name" value="ABC_transporter-like_CS"/>
</dbReference>
<evidence type="ECO:0000259" key="5">
    <source>
        <dbReference type="PROSITE" id="PS50893"/>
    </source>
</evidence>
<dbReference type="STRING" id="78245.Xaut_0642"/>
<dbReference type="GO" id="GO:0005886">
    <property type="term" value="C:plasma membrane"/>
    <property type="evidence" value="ECO:0007669"/>
    <property type="project" value="TreeGrafter"/>
</dbReference>
<dbReference type="Proteomes" id="UP000002417">
    <property type="component" value="Chromosome"/>
</dbReference>
<dbReference type="PhylomeDB" id="A7ID02"/>
<protein>
    <submittedName>
        <fullName evidence="6">ABC transporter related</fullName>
    </submittedName>
</protein>
<dbReference type="PROSITE" id="PS00211">
    <property type="entry name" value="ABC_TRANSPORTER_1"/>
    <property type="match status" value="1"/>
</dbReference>
<dbReference type="EMBL" id="CP000781">
    <property type="protein sequence ID" value="ABS65895.1"/>
    <property type="molecule type" value="Genomic_DNA"/>
</dbReference>
<evidence type="ECO:0000313" key="6">
    <source>
        <dbReference type="EMBL" id="ABS65895.1"/>
    </source>
</evidence>
<evidence type="ECO:0000256" key="2">
    <source>
        <dbReference type="ARBA" id="ARBA00022448"/>
    </source>
</evidence>
<keyword evidence="2" id="KW-0813">Transport</keyword>
<dbReference type="Pfam" id="PF00005">
    <property type="entry name" value="ABC_tran"/>
    <property type="match status" value="1"/>
</dbReference>
<dbReference type="HOGENOM" id="CLU_000604_1_2_5"/>
<keyword evidence="4" id="KW-0067">ATP-binding</keyword>
<dbReference type="eggNOG" id="COG0411">
    <property type="taxonomic scope" value="Bacteria"/>
</dbReference>
<keyword evidence="7" id="KW-1185">Reference proteome</keyword>
<dbReference type="InterPro" id="IPR027417">
    <property type="entry name" value="P-loop_NTPase"/>
</dbReference>
<dbReference type="InterPro" id="IPR032823">
    <property type="entry name" value="BCA_ABC_TP_C"/>
</dbReference>
<dbReference type="Gene3D" id="3.40.50.300">
    <property type="entry name" value="P-loop containing nucleotide triphosphate hydrolases"/>
    <property type="match status" value="1"/>
</dbReference>
<dbReference type="GO" id="GO:0016887">
    <property type="term" value="F:ATP hydrolysis activity"/>
    <property type="evidence" value="ECO:0007669"/>
    <property type="project" value="InterPro"/>
</dbReference>
<dbReference type="Pfam" id="PF12399">
    <property type="entry name" value="BCA_ABC_TP_C"/>
    <property type="match status" value="1"/>
</dbReference>
<dbReference type="PROSITE" id="PS50893">
    <property type="entry name" value="ABC_TRANSPORTER_2"/>
    <property type="match status" value="1"/>
</dbReference>
<dbReference type="AlphaFoldDB" id="A7ID02"/>
<comment type="similarity">
    <text evidence="1">Belongs to the ABC transporter superfamily.</text>
</comment>
<dbReference type="FunFam" id="3.40.50.300:FF:000421">
    <property type="entry name" value="Branched-chain amino acid ABC transporter ATP-binding protein"/>
    <property type="match status" value="1"/>
</dbReference>
<proteinExistence type="inferred from homology"/>
<evidence type="ECO:0000256" key="3">
    <source>
        <dbReference type="ARBA" id="ARBA00022741"/>
    </source>
</evidence>
<organism evidence="6 7">
    <name type="scientific">Xanthobacter autotrophicus (strain ATCC BAA-1158 / Py2)</name>
    <dbReference type="NCBI Taxonomy" id="78245"/>
    <lineage>
        <taxon>Bacteria</taxon>
        <taxon>Pseudomonadati</taxon>
        <taxon>Pseudomonadota</taxon>
        <taxon>Alphaproteobacteria</taxon>
        <taxon>Hyphomicrobiales</taxon>
        <taxon>Xanthobacteraceae</taxon>
        <taxon>Xanthobacter</taxon>
    </lineage>
</organism>
<dbReference type="KEGG" id="xau:Xaut_0642"/>
<evidence type="ECO:0000313" key="7">
    <source>
        <dbReference type="Proteomes" id="UP000002417"/>
    </source>
</evidence>
<dbReference type="GO" id="GO:0005524">
    <property type="term" value="F:ATP binding"/>
    <property type="evidence" value="ECO:0007669"/>
    <property type="project" value="UniProtKB-KW"/>
</dbReference>
<dbReference type="SMART" id="SM00382">
    <property type="entry name" value="AAA"/>
    <property type="match status" value="1"/>
</dbReference>
<dbReference type="InterPro" id="IPR003593">
    <property type="entry name" value="AAA+_ATPase"/>
</dbReference>
<gene>
    <name evidence="6" type="ordered locus">Xaut_0642</name>
</gene>
<keyword evidence="3" id="KW-0547">Nucleotide-binding</keyword>
<feature type="domain" description="ABC transporter" evidence="5">
    <location>
        <begin position="18"/>
        <end position="265"/>
    </location>
</feature>
<accession>A7ID02</accession>
<name>A7ID02_XANP2</name>
<dbReference type="CDD" id="cd03219">
    <property type="entry name" value="ABC_Mj1267_LivG_branched"/>
    <property type="match status" value="1"/>
</dbReference>
<evidence type="ECO:0000256" key="4">
    <source>
        <dbReference type="ARBA" id="ARBA00022840"/>
    </source>
</evidence>
<reference evidence="6 7" key="1">
    <citation type="submission" date="2007-07" db="EMBL/GenBank/DDBJ databases">
        <title>Complete sequence of chromosome of Xanthobacter autotrophicus Py2.</title>
        <authorList>
            <consortium name="US DOE Joint Genome Institute"/>
            <person name="Copeland A."/>
            <person name="Lucas S."/>
            <person name="Lapidus A."/>
            <person name="Barry K."/>
            <person name="Glavina del Rio T."/>
            <person name="Hammon N."/>
            <person name="Israni S."/>
            <person name="Dalin E."/>
            <person name="Tice H."/>
            <person name="Pitluck S."/>
            <person name="Sims D."/>
            <person name="Brettin T."/>
            <person name="Bruce D."/>
            <person name="Detter J.C."/>
            <person name="Han C."/>
            <person name="Tapia R."/>
            <person name="Brainard J."/>
            <person name="Schmutz J."/>
            <person name="Larimer F."/>
            <person name="Land M."/>
            <person name="Hauser L."/>
            <person name="Kyrpides N."/>
            <person name="Kim E."/>
            <person name="Ensigns S.A."/>
            <person name="Richardson P."/>
        </authorList>
    </citation>
    <scope>NUCLEOTIDE SEQUENCE [LARGE SCALE GENOMIC DNA]</scope>
    <source>
        <strain evidence="7">ATCC BAA-1158 / Py2</strain>
    </source>
</reference>
<dbReference type="PANTHER" id="PTHR45772:SF4">
    <property type="entry name" value="ABC TRANSPORTER ATP-BINDING PROTEIN"/>
    <property type="match status" value="1"/>
</dbReference>
<sequence length="278" mass="30104">MSTRESTPMSHPAGTAILNVEHVGMRFGGLTAIADLHFDVHAGEIVSLIGPNGAGKTTAFNIMTGFLKPTQGRVLFRGQDLSQTRPNEIARLGLARTFQRTSVFADDTVRDNVLIGLNRHGDVALLDRLFPTPRGRRAEAAVRERAEAILDLVGLAARADEKAGSLSYGEQRLVGFALALAVEPKMLLLDEPVSGMNASETQGFVRLIRKVRDEGVTILLVEHDMPMVMEVSDRIVCLNYGRLIAEGPPAAIRADPNVIEAYLGKSAAKLEHKEPVHA</sequence>